<dbReference type="EMBL" id="CP011923">
    <property type="protein sequence ID" value="AKN88252.1"/>
    <property type="molecule type" value="Genomic_DNA"/>
</dbReference>
<proteinExistence type="predicted"/>
<reference evidence="1" key="2">
    <citation type="submission" date="2017-08" db="EMBL/GenBank/DDBJ databases">
        <title>Complete Genome Sequence of Francisella noatunensis subsp. orientalis strain FNO190.</title>
        <authorList>
            <person name="Pereira F.L."/>
            <person name="Goncalves L.A."/>
            <person name="Guilherme T.C."/>
            <person name="Soares S.C."/>
            <person name="Dorella F.A."/>
            <person name="Carvalho A.F."/>
            <person name="Leibowitz M.P."/>
            <person name="Leal C.A.G."/>
            <person name="Azevedo V.A.C."/>
            <person name="Figueiredo H.C.P."/>
        </authorList>
    </citation>
    <scope>NUCLEOTIDE SEQUENCE</scope>
    <source>
        <strain evidence="1">FNO190</strain>
    </source>
</reference>
<name>A0AAP6X8K1_9GAMM</name>
<dbReference type="Proteomes" id="UP000774689">
    <property type="component" value="Unassembled WGS sequence"/>
</dbReference>
<reference evidence="2" key="3">
    <citation type="journal article" date="2020" name="Int. J. Syst. Evol. Microbiol.">
        <title>Reclassification of Francisella noatunensis subsp. orientalis Ottem et al. 2009 as Francisella orientalis sp. nov., Francisella noatunensis subsp. chilensis subsp. nov. and emended description of Francisella noatunensis.</title>
        <authorList>
            <person name="Ramirez-Paredes J.G."/>
            <person name="Larsson P."/>
            <person name="Thompson K.D."/>
            <person name="Penman D.J."/>
            <person name="Busse H.J."/>
            <person name="Ohrman C."/>
            <person name="Sjodin A."/>
            <person name="Soto E."/>
            <person name="Richards R.H."/>
            <person name="Adams A."/>
            <person name="Colquhoun D.J."/>
        </authorList>
    </citation>
    <scope>NUCLEOTIDE SEQUENCE</scope>
    <source>
        <strain evidence="2">LADL-07285A</strain>
    </source>
</reference>
<dbReference type="AlphaFoldDB" id="A0AAP6X8K1"/>
<reference evidence="3" key="1">
    <citation type="submission" date="2015-02" db="EMBL/GenBank/DDBJ databases">
        <title>Complete genome sequence of Francisella noatunensis subsp. orientalis FNO190 isolated from farm-raised Nile tilapia in Brazil.</title>
        <authorList>
            <person name="Figueiredo H.C.P."/>
            <person name="Leal C.A.G."/>
            <person name="Pereira F.L."/>
            <person name="Soares S.C."/>
            <person name="Goncalves L.A."/>
            <person name="Dorella F.A."/>
            <person name="Carvalho A.F."/>
            <person name="Azevedo V.A.C."/>
        </authorList>
    </citation>
    <scope>NUCLEOTIDE SEQUENCE [LARGE SCALE GENOMIC DNA]</scope>
    <source>
        <strain evidence="3">FNO190</strain>
    </source>
</reference>
<dbReference type="RefSeq" id="WP_030003364.1">
    <property type="nucleotide sequence ID" value="NZ_CP011923.2"/>
</dbReference>
<evidence type="ECO:0000313" key="4">
    <source>
        <dbReference type="Proteomes" id="UP000774689"/>
    </source>
</evidence>
<keyword evidence="3" id="KW-1185">Reference proteome</keyword>
<protein>
    <submittedName>
        <fullName evidence="2">Uncharacterized protein</fullName>
    </submittedName>
</protein>
<dbReference type="EMBL" id="QPQM01000001">
    <property type="protein sequence ID" value="NIY56279.1"/>
    <property type="molecule type" value="Genomic_DNA"/>
</dbReference>
<organism evidence="2 4">
    <name type="scientific">Francisella orientalis</name>
    <dbReference type="NCBI Taxonomy" id="299583"/>
    <lineage>
        <taxon>Bacteria</taxon>
        <taxon>Pseudomonadati</taxon>
        <taxon>Pseudomonadota</taxon>
        <taxon>Gammaproteobacteria</taxon>
        <taxon>Thiotrichales</taxon>
        <taxon>Francisellaceae</taxon>
        <taxon>Francisella</taxon>
    </lineage>
</organism>
<accession>A0AAP6X8K1</accession>
<gene>
    <name evidence="2" type="ORF">CHQ83_02435</name>
    <name evidence="1" type="ORF">FNO190_0419</name>
</gene>
<evidence type="ECO:0000313" key="1">
    <source>
        <dbReference type="EMBL" id="AKN88252.1"/>
    </source>
</evidence>
<evidence type="ECO:0000313" key="2">
    <source>
        <dbReference type="EMBL" id="NIY56279.1"/>
    </source>
</evidence>
<sequence>MDKKYLLLFNIEVLYKILLNYANLEESICFIELNELLEKKNFKLITTSELDLEISHILFQKYKYVISKQREIQIQKGIEQKVIEANTFTSL</sequence>
<dbReference type="GeneID" id="45432600"/>
<dbReference type="Proteomes" id="UP000035930">
    <property type="component" value="Chromosome"/>
</dbReference>
<evidence type="ECO:0000313" key="3">
    <source>
        <dbReference type="Proteomes" id="UP000035930"/>
    </source>
</evidence>